<keyword evidence="4 9" id="KW-0812">Transmembrane</keyword>
<keyword evidence="3" id="KW-0813">Transport</keyword>
<protein>
    <submittedName>
        <fullName evidence="10">Uncharacterized protein</fullName>
    </submittedName>
</protein>
<dbReference type="PANTHER" id="PTHR22601">
    <property type="entry name" value="ISP4 LIKE PROTEIN"/>
    <property type="match status" value="1"/>
</dbReference>
<reference evidence="10 11" key="1">
    <citation type="submission" date="2009-11" db="EMBL/GenBank/DDBJ databases">
        <title>Annotation of Allomyces macrogynus ATCC 38327.</title>
        <authorList>
            <consortium name="The Broad Institute Genome Sequencing Platform"/>
            <person name="Russ C."/>
            <person name="Cuomo C."/>
            <person name="Burger G."/>
            <person name="Gray M.W."/>
            <person name="Holland P.W.H."/>
            <person name="King N."/>
            <person name="Lang F.B.F."/>
            <person name="Roger A.J."/>
            <person name="Ruiz-Trillo I."/>
            <person name="Young S.K."/>
            <person name="Zeng Q."/>
            <person name="Gargeya S."/>
            <person name="Fitzgerald M."/>
            <person name="Haas B."/>
            <person name="Abouelleil A."/>
            <person name="Alvarado L."/>
            <person name="Arachchi H.M."/>
            <person name="Berlin A."/>
            <person name="Chapman S.B."/>
            <person name="Gearin G."/>
            <person name="Goldberg J."/>
            <person name="Griggs A."/>
            <person name="Gujja S."/>
            <person name="Hansen M."/>
            <person name="Heiman D."/>
            <person name="Howarth C."/>
            <person name="Larimer J."/>
            <person name="Lui A."/>
            <person name="MacDonald P.J.P."/>
            <person name="McCowen C."/>
            <person name="Montmayeur A."/>
            <person name="Murphy C."/>
            <person name="Neiman D."/>
            <person name="Pearson M."/>
            <person name="Priest M."/>
            <person name="Roberts A."/>
            <person name="Saif S."/>
            <person name="Shea T."/>
            <person name="Sisk P."/>
            <person name="Stolte C."/>
            <person name="Sykes S."/>
            <person name="Wortman J."/>
            <person name="Nusbaum C."/>
            <person name="Birren B."/>
        </authorList>
    </citation>
    <scope>NUCLEOTIDE SEQUENCE [LARGE SCALE GENOMIC DNA]</scope>
    <source>
        <strain evidence="10 11">ATCC 38327</strain>
    </source>
</reference>
<keyword evidence="5" id="KW-0571">Peptide transport</keyword>
<accession>A0A0L0T896</accession>
<feature type="transmembrane region" description="Helical" evidence="9">
    <location>
        <begin position="69"/>
        <end position="89"/>
    </location>
</feature>
<dbReference type="EMBL" id="GG745369">
    <property type="protein sequence ID" value="KNE71018.1"/>
    <property type="molecule type" value="Genomic_DNA"/>
</dbReference>
<organism evidence="10 11">
    <name type="scientific">Allomyces macrogynus (strain ATCC 38327)</name>
    <name type="common">Allomyces javanicus var. macrogynus</name>
    <dbReference type="NCBI Taxonomy" id="578462"/>
    <lineage>
        <taxon>Eukaryota</taxon>
        <taxon>Fungi</taxon>
        <taxon>Fungi incertae sedis</taxon>
        <taxon>Blastocladiomycota</taxon>
        <taxon>Blastocladiomycetes</taxon>
        <taxon>Blastocladiales</taxon>
        <taxon>Blastocladiaceae</taxon>
        <taxon>Allomyces</taxon>
    </lineage>
</organism>
<dbReference type="eggNOG" id="KOG2262">
    <property type="taxonomic scope" value="Eukaryota"/>
</dbReference>
<dbReference type="GO" id="GO:0015031">
    <property type="term" value="P:protein transport"/>
    <property type="evidence" value="ECO:0007669"/>
    <property type="project" value="UniProtKB-KW"/>
</dbReference>
<feature type="non-terminal residue" evidence="10">
    <location>
        <position position="1"/>
    </location>
</feature>
<evidence type="ECO:0000256" key="8">
    <source>
        <dbReference type="ARBA" id="ARBA00023136"/>
    </source>
</evidence>
<evidence type="ECO:0000256" key="4">
    <source>
        <dbReference type="ARBA" id="ARBA00022692"/>
    </source>
</evidence>
<comment type="similarity">
    <text evidence="2">Belongs to the oligopeptide OPT transporter family.</text>
</comment>
<dbReference type="AlphaFoldDB" id="A0A0L0T896"/>
<feature type="transmembrane region" description="Helical" evidence="9">
    <location>
        <begin position="12"/>
        <end position="32"/>
    </location>
</feature>
<dbReference type="InterPro" id="IPR004648">
    <property type="entry name" value="Oligpept_transpt"/>
</dbReference>
<dbReference type="VEuPathDB" id="FungiDB:AMAG_20275"/>
<dbReference type="Proteomes" id="UP000054350">
    <property type="component" value="Unassembled WGS sequence"/>
</dbReference>
<gene>
    <name evidence="10" type="ORF">AMAG_20275</name>
</gene>
<keyword evidence="8 9" id="KW-0472">Membrane</keyword>
<evidence type="ECO:0000256" key="7">
    <source>
        <dbReference type="ARBA" id="ARBA00022989"/>
    </source>
</evidence>
<evidence type="ECO:0000256" key="2">
    <source>
        <dbReference type="ARBA" id="ARBA00008807"/>
    </source>
</evidence>
<sequence>MNQLFTFRTTVFQVSSYVAVLLAYPLGLLMAATEHVPIGIFGLTSASGIYGTDNLVVQKVFYELEIGPFWSIVFLLASSTLGFSISGVSRRFLIRPAHMIWPSVLPSVALYGAFHSGKDQDVDSDGVVHMSRMKVIGIGAIGRF</sequence>
<proteinExistence type="inferred from homology"/>
<evidence type="ECO:0000256" key="9">
    <source>
        <dbReference type="SAM" id="Phobius"/>
    </source>
</evidence>
<evidence type="ECO:0000256" key="3">
    <source>
        <dbReference type="ARBA" id="ARBA00022448"/>
    </source>
</evidence>
<dbReference type="GO" id="GO:0035673">
    <property type="term" value="F:oligopeptide transmembrane transporter activity"/>
    <property type="evidence" value="ECO:0007669"/>
    <property type="project" value="InterPro"/>
</dbReference>
<evidence type="ECO:0000313" key="11">
    <source>
        <dbReference type="Proteomes" id="UP000054350"/>
    </source>
</evidence>
<dbReference type="OrthoDB" id="9986677at2759"/>
<dbReference type="InterPro" id="IPR004813">
    <property type="entry name" value="OPT"/>
</dbReference>
<dbReference type="GO" id="GO:0016020">
    <property type="term" value="C:membrane"/>
    <property type="evidence" value="ECO:0007669"/>
    <property type="project" value="UniProtKB-SubCell"/>
</dbReference>
<keyword evidence="7 9" id="KW-1133">Transmembrane helix</keyword>
<keyword evidence="6" id="KW-0653">Protein transport</keyword>
<dbReference type="Pfam" id="PF03169">
    <property type="entry name" value="OPT"/>
    <property type="match status" value="1"/>
</dbReference>
<evidence type="ECO:0000256" key="6">
    <source>
        <dbReference type="ARBA" id="ARBA00022927"/>
    </source>
</evidence>
<evidence type="ECO:0000256" key="5">
    <source>
        <dbReference type="ARBA" id="ARBA00022856"/>
    </source>
</evidence>
<evidence type="ECO:0000313" key="10">
    <source>
        <dbReference type="EMBL" id="KNE71018.1"/>
    </source>
</evidence>
<evidence type="ECO:0000256" key="1">
    <source>
        <dbReference type="ARBA" id="ARBA00004141"/>
    </source>
</evidence>
<reference evidence="11" key="2">
    <citation type="submission" date="2009-11" db="EMBL/GenBank/DDBJ databases">
        <title>The Genome Sequence of Allomyces macrogynus strain ATCC 38327.</title>
        <authorList>
            <consortium name="The Broad Institute Genome Sequencing Platform"/>
            <person name="Russ C."/>
            <person name="Cuomo C."/>
            <person name="Shea T."/>
            <person name="Young S.K."/>
            <person name="Zeng Q."/>
            <person name="Koehrsen M."/>
            <person name="Haas B."/>
            <person name="Borodovsky M."/>
            <person name="Guigo R."/>
            <person name="Alvarado L."/>
            <person name="Berlin A."/>
            <person name="Borenstein D."/>
            <person name="Chen Z."/>
            <person name="Engels R."/>
            <person name="Freedman E."/>
            <person name="Gellesch M."/>
            <person name="Goldberg J."/>
            <person name="Griggs A."/>
            <person name="Gujja S."/>
            <person name="Heiman D."/>
            <person name="Hepburn T."/>
            <person name="Howarth C."/>
            <person name="Jen D."/>
            <person name="Larson L."/>
            <person name="Lewis B."/>
            <person name="Mehta T."/>
            <person name="Park D."/>
            <person name="Pearson M."/>
            <person name="Roberts A."/>
            <person name="Saif S."/>
            <person name="Shenoy N."/>
            <person name="Sisk P."/>
            <person name="Stolte C."/>
            <person name="Sykes S."/>
            <person name="Walk T."/>
            <person name="White J."/>
            <person name="Yandava C."/>
            <person name="Burger G."/>
            <person name="Gray M.W."/>
            <person name="Holland P.W.H."/>
            <person name="King N."/>
            <person name="Lang F.B.F."/>
            <person name="Roger A.J."/>
            <person name="Ruiz-Trillo I."/>
            <person name="Lander E."/>
            <person name="Nusbaum C."/>
        </authorList>
    </citation>
    <scope>NUCLEOTIDE SEQUENCE [LARGE SCALE GENOMIC DNA]</scope>
    <source>
        <strain evidence="11">ATCC 38327</strain>
    </source>
</reference>
<comment type="subcellular location">
    <subcellularLocation>
        <location evidence="1">Membrane</location>
        <topology evidence="1">Multi-pass membrane protein</topology>
    </subcellularLocation>
</comment>
<name>A0A0L0T896_ALLM3</name>
<keyword evidence="11" id="KW-1185">Reference proteome</keyword>